<dbReference type="EMBL" id="JACIBU010000001">
    <property type="protein sequence ID" value="MBB3675570.1"/>
    <property type="molecule type" value="Genomic_DNA"/>
</dbReference>
<keyword evidence="4" id="KW-1185">Reference proteome</keyword>
<sequence>MTATATLVRRRRPLPVLVAAPAATVAALAVLVSCTWWLLGSGEPEVLVHPAGRTVLALLLLVGAVRLWTGRSWLAVAVPAAVCAGLAGWWSGPAVRRWTSPGASRPTG</sequence>
<feature type="transmembrane region" description="Helical" evidence="1">
    <location>
        <begin position="51"/>
        <end position="68"/>
    </location>
</feature>
<evidence type="ECO:0000313" key="2">
    <source>
        <dbReference type="EMBL" id="MBB3675570.1"/>
    </source>
</evidence>
<keyword evidence="1" id="KW-0812">Transmembrane</keyword>
<proteinExistence type="predicted"/>
<keyword evidence="1" id="KW-1133">Transmembrane helix</keyword>
<reference evidence="3 4" key="1">
    <citation type="submission" date="2018-06" db="EMBL/GenBank/DDBJ databases">
        <title>Draft genome sequence of Modestobacter versicolor CP153-2.</title>
        <authorList>
            <person name="Gundlapally S.R."/>
        </authorList>
    </citation>
    <scope>NUCLEOTIDE SEQUENCE [LARGE SCALE GENOMIC DNA]</scope>
    <source>
        <strain evidence="3 4">CP153-2</strain>
    </source>
</reference>
<evidence type="ECO:0000313" key="3">
    <source>
        <dbReference type="EMBL" id="PZA20236.1"/>
    </source>
</evidence>
<dbReference type="Proteomes" id="UP000580718">
    <property type="component" value="Unassembled WGS sequence"/>
</dbReference>
<gene>
    <name evidence="3" type="ORF">DMO24_16505</name>
    <name evidence="2" type="ORF">FHX36_001305</name>
</gene>
<evidence type="ECO:0000313" key="5">
    <source>
        <dbReference type="Proteomes" id="UP000580718"/>
    </source>
</evidence>
<evidence type="ECO:0000256" key="1">
    <source>
        <dbReference type="SAM" id="Phobius"/>
    </source>
</evidence>
<accession>A0A323VAI1</accession>
<feature type="transmembrane region" description="Helical" evidence="1">
    <location>
        <begin position="73"/>
        <end position="91"/>
    </location>
</feature>
<dbReference type="RefSeq" id="WP_110553284.1">
    <property type="nucleotide sequence ID" value="NZ_JACIBU010000001.1"/>
</dbReference>
<dbReference type="EMBL" id="QKNV01000205">
    <property type="protein sequence ID" value="PZA20236.1"/>
    <property type="molecule type" value="Genomic_DNA"/>
</dbReference>
<reference evidence="2 5" key="2">
    <citation type="submission" date="2020-08" db="EMBL/GenBank/DDBJ databases">
        <title>Sequencing the genomes of 1000 actinobacteria strains.</title>
        <authorList>
            <person name="Klenk H.-P."/>
        </authorList>
    </citation>
    <scope>NUCLEOTIDE SEQUENCE [LARGE SCALE GENOMIC DNA]</scope>
    <source>
        <strain evidence="2 5">DSM 16678</strain>
    </source>
</reference>
<evidence type="ECO:0000313" key="4">
    <source>
        <dbReference type="Proteomes" id="UP000247602"/>
    </source>
</evidence>
<feature type="transmembrane region" description="Helical" evidence="1">
    <location>
        <begin position="16"/>
        <end position="39"/>
    </location>
</feature>
<dbReference type="Proteomes" id="UP000247602">
    <property type="component" value="Unassembled WGS sequence"/>
</dbReference>
<protein>
    <submittedName>
        <fullName evidence="3">Uncharacterized protein</fullName>
    </submittedName>
</protein>
<name>A0A323VAI1_9ACTN</name>
<dbReference type="AlphaFoldDB" id="A0A323VAI1"/>
<comment type="caution">
    <text evidence="3">The sequence shown here is derived from an EMBL/GenBank/DDBJ whole genome shotgun (WGS) entry which is preliminary data.</text>
</comment>
<keyword evidence="1" id="KW-0472">Membrane</keyword>
<organism evidence="3 4">
    <name type="scientific">Modestobacter versicolor</name>
    <dbReference type="NCBI Taxonomy" id="429133"/>
    <lineage>
        <taxon>Bacteria</taxon>
        <taxon>Bacillati</taxon>
        <taxon>Actinomycetota</taxon>
        <taxon>Actinomycetes</taxon>
        <taxon>Geodermatophilales</taxon>
        <taxon>Geodermatophilaceae</taxon>
        <taxon>Modestobacter</taxon>
    </lineage>
</organism>